<reference evidence="7" key="1">
    <citation type="journal article" date="2019" name="Int. J. Syst. Evol. Microbiol.">
        <title>The Global Catalogue of Microorganisms (GCM) 10K type strain sequencing project: providing services to taxonomists for standard genome sequencing and annotation.</title>
        <authorList>
            <consortium name="The Broad Institute Genomics Platform"/>
            <consortium name="The Broad Institute Genome Sequencing Center for Infectious Disease"/>
            <person name="Wu L."/>
            <person name="Ma J."/>
        </authorList>
    </citation>
    <scope>NUCLEOTIDE SEQUENCE [LARGE SCALE GENOMIC DNA]</scope>
    <source>
        <strain evidence="7">JCM 4805</strain>
    </source>
</reference>
<gene>
    <name evidence="6" type="ORF">GCM10010361_06420</name>
</gene>
<dbReference type="PIRSF" id="PIRSF005739">
    <property type="entry name" value="O-mtase"/>
    <property type="match status" value="1"/>
</dbReference>
<organism evidence="6 7">
    <name type="scientific">Streptomyces olivaceiscleroticus</name>
    <dbReference type="NCBI Taxonomy" id="68245"/>
    <lineage>
        <taxon>Bacteria</taxon>
        <taxon>Bacillati</taxon>
        <taxon>Actinomycetota</taxon>
        <taxon>Actinomycetes</taxon>
        <taxon>Kitasatosporales</taxon>
        <taxon>Streptomycetaceae</taxon>
        <taxon>Streptomyces</taxon>
    </lineage>
</organism>
<dbReference type="InterPro" id="IPR036388">
    <property type="entry name" value="WH-like_DNA-bd_sf"/>
</dbReference>
<evidence type="ECO:0000256" key="3">
    <source>
        <dbReference type="ARBA" id="ARBA00022691"/>
    </source>
</evidence>
<keyword evidence="7" id="KW-1185">Reference proteome</keyword>
<dbReference type="InterPro" id="IPR029063">
    <property type="entry name" value="SAM-dependent_MTases_sf"/>
</dbReference>
<dbReference type="Proteomes" id="UP001500909">
    <property type="component" value="Unassembled WGS sequence"/>
</dbReference>
<evidence type="ECO:0000256" key="2">
    <source>
        <dbReference type="ARBA" id="ARBA00022679"/>
    </source>
</evidence>
<feature type="domain" description="O-methyltransferase dimerisation" evidence="5">
    <location>
        <begin position="17"/>
        <end position="85"/>
    </location>
</feature>
<dbReference type="InterPro" id="IPR016461">
    <property type="entry name" value="COMT-like"/>
</dbReference>
<sequence>MPLSETPLDTDRLSLILFGAAAFQYLNAACELGLLELLHEHGPLPAEEIRARLGLAERAADILLLGCTTLGLTVKDGTRYRRAELIDALDRDGAWQKIKDTVAFEQHIAYPGQADFTESLRTNTNAGLRRIAGTHPDLYHRFSDHPSLEAVFYRYMRSWSELANAHLVDALDLSRAEQLLDCGGGDAVNAVLLARAHPQLHVTVLEIPASAPLTEARIAEAALGDRVTVAPCDMFSEDFPAGMDVVLFAHQLVIWTPEENTALLRKARTALRPGGRVVIFNSMSHDNGDGPLVAALDSVYFAALPAEGGMIYPWRLHEKCLREAGFGAIRRIPVPGWTPHGIIVATKEP</sequence>
<comment type="caution">
    <text evidence="6">The sequence shown here is derived from an EMBL/GenBank/DDBJ whole genome shotgun (WGS) entry which is preliminary data.</text>
</comment>
<dbReference type="Gene3D" id="1.20.58.1390">
    <property type="match status" value="1"/>
</dbReference>
<dbReference type="PROSITE" id="PS51683">
    <property type="entry name" value="SAM_OMT_II"/>
    <property type="match status" value="1"/>
</dbReference>
<proteinExistence type="predicted"/>
<dbReference type="InterPro" id="IPR001077">
    <property type="entry name" value="COMT_C"/>
</dbReference>
<keyword evidence="3" id="KW-0949">S-adenosyl-L-methionine</keyword>
<dbReference type="Pfam" id="PF00891">
    <property type="entry name" value="Methyltransf_2"/>
    <property type="match status" value="1"/>
</dbReference>
<dbReference type="PANTHER" id="PTHR43712">
    <property type="entry name" value="PUTATIVE (AFU_ORTHOLOGUE AFUA_4G14580)-RELATED"/>
    <property type="match status" value="1"/>
</dbReference>
<dbReference type="GO" id="GO:0032259">
    <property type="term" value="P:methylation"/>
    <property type="evidence" value="ECO:0007669"/>
    <property type="project" value="UniProtKB-KW"/>
</dbReference>
<evidence type="ECO:0000256" key="1">
    <source>
        <dbReference type="ARBA" id="ARBA00022603"/>
    </source>
</evidence>
<dbReference type="CDD" id="cd02440">
    <property type="entry name" value="AdoMet_MTases"/>
    <property type="match status" value="1"/>
</dbReference>
<dbReference type="EMBL" id="BAAABY010000007">
    <property type="protein sequence ID" value="GAA0445358.1"/>
    <property type="molecule type" value="Genomic_DNA"/>
</dbReference>
<keyword evidence="2" id="KW-0808">Transferase</keyword>
<dbReference type="Pfam" id="PF08100">
    <property type="entry name" value="Dimerisation"/>
    <property type="match status" value="1"/>
</dbReference>
<dbReference type="Gene3D" id="3.40.50.150">
    <property type="entry name" value="Vaccinia Virus protein VP39"/>
    <property type="match status" value="1"/>
</dbReference>
<dbReference type="Gene3D" id="1.10.10.10">
    <property type="entry name" value="Winged helix-like DNA-binding domain superfamily/Winged helix DNA-binding domain"/>
    <property type="match status" value="1"/>
</dbReference>
<dbReference type="InterPro" id="IPR012967">
    <property type="entry name" value="COMT_dimerisation"/>
</dbReference>
<dbReference type="SUPFAM" id="SSF46785">
    <property type="entry name" value="Winged helix' DNA-binding domain"/>
    <property type="match status" value="1"/>
</dbReference>
<evidence type="ECO:0000259" key="5">
    <source>
        <dbReference type="Pfam" id="PF08100"/>
    </source>
</evidence>
<dbReference type="InterPro" id="IPR036390">
    <property type="entry name" value="WH_DNA-bd_sf"/>
</dbReference>
<evidence type="ECO:0000313" key="7">
    <source>
        <dbReference type="Proteomes" id="UP001500909"/>
    </source>
</evidence>
<evidence type="ECO:0000313" key="6">
    <source>
        <dbReference type="EMBL" id="GAA0445358.1"/>
    </source>
</evidence>
<accession>A0ABP3J893</accession>
<evidence type="ECO:0000259" key="4">
    <source>
        <dbReference type="Pfam" id="PF00891"/>
    </source>
</evidence>
<feature type="domain" description="O-methyltransferase C-terminal" evidence="4">
    <location>
        <begin position="133"/>
        <end position="326"/>
    </location>
</feature>
<dbReference type="GO" id="GO:0008168">
    <property type="term" value="F:methyltransferase activity"/>
    <property type="evidence" value="ECO:0007669"/>
    <property type="project" value="UniProtKB-KW"/>
</dbReference>
<dbReference type="PANTHER" id="PTHR43712:SF2">
    <property type="entry name" value="O-METHYLTRANSFERASE CICE"/>
    <property type="match status" value="1"/>
</dbReference>
<protein>
    <submittedName>
        <fullName evidence="6">Methyltransferase</fullName>
    </submittedName>
</protein>
<keyword evidence="1 6" id="KW-0489">Methyltransferase</keyword>
<dbReference type="SUPFAM" id="SSF53335">
    <property type="entry name" value="S-adenosyl-L-methionine-dependent methyltransferases"/>
    <property type="match status" value="1"/>
</dbReference>
<dbReference type="RefSeq" id="WP_346092788.1">
    <property type="nucleotide sequence ID" value="NZ_BAAABY010000007.1"/>
</dbReference>
<name>A0ABP3J893_9ACTN</name>